<feature type="signal peptide" evidence="1">
    <location>
        <begin position="1"/>
        <end position="33"/>
    </location>
</feature>
<keyword evidence="3" id="KW-1185">Reference proteome</keyword>
<proteinExistence type="predicted"/>
<sequence precursor="true">MKFCSLPVHLRLNSLVVMLCRPLLGLLAMTFFAASELAAEAPAITSIFPPGLQQGSTVEFKLTGKPGTQPVSVVSSSNALGEFKFSEKGDQLTITAAADAQPGLHWLRFHNAEGATSQLPILVGVLPEMTEKEPNNSAEEAEKIESLPILINGVLHKGGEVDTFAVTLSDGETLVASVDAHAAFESPMDSVLQILDADGYVIEQNDDDHGNDSLIAFQAPHQGTFLVRIFCFPATPNSTINFAGGSTYRYRLTLTSGPFVTSRTVTSGKPLGWNLDKADPKQLESGTTSAFHQIHQLIAKQNPVTEADAAKAVQTIPFAVSGVIEKSEELDVFRFTGKKGESLQLRVQARAIGSHLDPVLKIRDSQGKVLKEFDDISRKDQDINNAWKVPSDGEYQLEISDRFNHAGFRYVYLLTAELNTPRADLTVTADHFEAKRDKPIEIPVAINRLHGFNKELLVSVKNLPEGATAEAVKSEAKGDSAKKVTLKIDVKNAAGFQGPIQIVGSIGDEKSEVIATSPLQVTPLTTSDLWLTIPAKPEEKPEEKPAEKEK</sequence>
<feature type="chain" id="PRO_5021983911" evidence="1">
    <location>
        <begin position="34"/>
        <end position="550"/>
    </location>
</feature>
<dbReference type="Gene3D" id="2.60.120.380">
    <property type="match status" value="2"/>
</dbReference>
<protein>
    <submittedName>
        <fullName evidence="2">Putative subtilase-type serine protease</fullName>
        <ecNumber evidence="2">3.4.21.-</ecNumber>
    </submittedName>
</protein>
<evidence type="ECO:0000256" key="1">
    <source>
        <dbReference type="SAM" id="SignalP"/>
    </source>
</evidence>
<dbReference type="GO" id="GO:0006508">
    <property type="term" value="P:proteolysis"/>
    <property type="evidence" value="ECO:0007669"/>
    <property type="project" value="UniProtKB-KW"/>
</dbReference>
<dbReference type="AlphaFoldDB" id="A0A517QNE4"/>
<keyword evidence="1" id="KW-0732">Signal</keyword>
<dbReference type="Proteomes" id="UP000315724">
    <property type="component" value="Chromosome"/>
</dbReference>
<dbReference type="EMBL" id="CP036267">
    <property type="protein sequence ID" value="QDT33160.1"/>
    <property type="molecule type" value="Genomic_DNA"/>
</dbReference>
<dbReference type="SUPFAM" id="SSF89260">
    <property type="entry name" value="Collagen-binding domain"/>
    <property type="match status" value="1"/>
</dbReference>
<evidence type="ECO:0000313" key="2">
    <source>
        <dbReference type="EMBL" id="QDT33160.1"/>
    </source>
</evidence>
<organism evidence="2 3">
    <name type="scientific">Thalassoglobus polymorphus</name>
    <dbReference type="NCBI Taxonomy" id="2527994"/>
    <lineage>
        <taxon>Bacteria</taxon>
        <taxon>Pseudomonadati</taxon>
        <taxon>Planctomycetota</taxon>
        <taxon>Planctomycetia</taxon>
        <taxon>Planctomycetales</taxon>
        <taxon>Planctomycetaceae</taxon>
        <taxon>Thalassoglobus</taxon>
    </lineage>
</organism>
<dbReference type="KEGG" id="tpol:Mal48_24130"/>
<keyword evidence="2" id="KW-0645">Protease</keyword>
<dbReference type="RefSeq" id="WP_145199031.1">
    <property type="nucleotide sequence ID" value="NZ_CP036267.1"/>
</dbReference>
<gene>
    <name evidence="2" type="ORF">Mal48_24130</name>
</gene>
<name>A0A517QNE4_9PLAN</name>
<keyword evidence="2" id="KW-0378">Hydrolase</keyword>
<reference evidence="2 3" key="1">
    <citation type="submission" date="2019-02" db="EMBL/GenBank/DDBJ databases">
        <title>Deep-cultivation of Planctomycetes and their phenomic and genomic characterization uncovers novel biology.</title>
        <authorList>
            <person name="Wiegand S."/>
            <person name="Jogler M."/>
            <person name="Boedeker C."/>
            <person name="Pinto D."/>
            <person name="Vollmers J."/>
            <person name="Rivas-Marin E."/>
            <person name="Kohn T."/>
            <person name="Peeters S.H."/>
            <person name="Heuer A."/>
            <person name="Rast P."/>
            <person name="Oberbeckmann S."/>
            <person name="Bunk B."/>
            <person name="Jeske O."/>
            <person name="Meyerdierks A."/>
            <person name="Storesund J.E."/>
            <person name="Kallscheuer N."/>
            <person name="Luecker S."/>
            <person name="Lage O.M."/>
            <person name="Pohl T."/>
            <person name="Merkel B.J."/>
            <person name="Hornburger P."/>
            <person name="Mueller R.-W."/>
            <person name="Bruemmer F."/>
            <person name="Labrenz M."/>
            <person name="Spormann A.M."/>
            <person name="Op den Camp H."/>
            <person name="Overmann J."/>
            <person name="Amann R."/>
            <person name="Jetten M.S.M."/>
            <person name="Mascher T."/>
            <person name="Medema M.H."/>
            <person name="Devos D.P."/>
            <person name="Kaster A.-K."/>
            <person name="Ovreas L."/>
            <person name="Rohde M."/>
            <person name="Galperin M.Y."/>
            <person name="Jogler C."/>
        </authorList>
    </citation>
    <scope>NUCLEOTIDE SEQUENCE [LARGE SCALE GENOMIC DNA]</scope>
    <source>
        <strain evidence="2 3">Mal48</strain>
    </source>
</reference>
<dbReference type="OrthoDB" id="235850at2"/>
<evidence type="ECO:0000313" key="3">
    <source>
        <dbReference type="Proteomes" id="UP000315724"/>
    </source>
</evidence>
<dbReference type="GO" id="GO:0008233">
    <property type="term" value="F:peptidase activity"/>
    <property type="evidence" value="ECO:0007669"/>
    <property type="project" value="UniProtKB-KW"/>
</dbReference>
<accession>A0A517QNE4</accession>
<dbReference type="EC" id="3.4.21.-" evidence="2"/>